<keyword evidence="1" id="KW-0472">Membrane</keyword>
<proteinExistence type="predicted"/>
<accession>A0A2A2ADM8</accession>
<keyword evidence="1" id="KW-0812">Transmembrane</keyword>
<reference evidence="3 4" key="1">
    <citation type="submission" date="2017-08" db="EMBL/GenBank/DDBJ databases">
        <title>WGS of Clinical strains of the CDC Group NO-1 linked to zoonotic infections in humans.</title>
        <authorList>
            <person name="Bernier A.-M."/>
            <person name="Bernard K."/>
        </authorList>
    </citation>
    <scope>NUCLEOTIDE SEQUENCE [LARGE SCALE GENOMIC DNA]</scope>
    <source>
        <strain evidence="3 4">NML00-0135</strain>
    </source>
</reference>
<evidence type="ECO:0000256" key="1">
    <source>
        <dbReference type="SAM" id="Phobius"/>
    </source>
</evidence>
<gene>
    <name evidence="3" type="primary">pilV</name>
    <name evidence="3" type="ORF">CK625_12005</name>
</gene>
<feature type="domain" description="Type IV pilin Tt1218-like" evidence="2">
    <location>
        <begin position="40"/>
        <end position="110"/>
    </location>
</feature>
<dbReference type="RefSeq" id="WP_095540558.1">
    <property type="nucleotide sequence ID" value="NZ_NSJB01000012.1"/>
</dbReference>
<protein>
    <submittedName>
        <fullName evidence="3">Type IV pilus modification protein PilV</fullName>
    </submittedName>
</protein>
<dbReference type="InterPro" id="IPR012902">
    <property type="entry name" value="N_methyl_site"/>
</dbReference>
<dbReference type="Proteomes" id="UP000218054">
    <property type="component" value="Unassembled WGS sequence"/>
</dbReference>
<dbReference type="AlphaFoldDB" id="A0A2A2ADM8"/>
<evidence type="ECO:0000313" key="4">
    <source>
        <dbReference type="Proteomes" id="UP000218054"/>
    </source>
</evidence>
<sequence>MKNPANPGHCLPCRQGGISLIEALVAALVTALGVLGILMMQMRTMANTQVAVRQAQAIRLIENLSERMRMNPNSFAQGVASNYVIGWEHPVPEISCATGCAADVLARFDIQQWRKDVRAALPLADANVFLVNDESSVGAGHHRQIGVMIAWRENESSENAEDSAFNRYFRLTSRNAAGQTIACPTGRTCHLQFIQLSARCIANKNSGTARPYCADGSVKTIASS</sequence>
<dbReference type="PROSITE" id="PS00409">
    <property type="entry name" value="PROKAR_NTER_METHYL"/>
    <property type="match status" value="1"/>
</dbReference>
<name>A0A2A2ADM8_9BURK</name>
<dbReference type="NCBIfam" id="TIGR02523">
    <property type="entry name" value="type_IV_pilV"/>
    <property type="match status" value="1"/>
</dbReference>
<feature type="transmembrane region" description="Helical" evidence="1">
    <location>
        <begin position="20"/>
        <end position="39"/>
    </location>
</feature>
<dbReference type="Pfam" id="PF22150">
    <property type="entry name" value="Tt1218-like"/>
    <property type="match status" value="1"/>
</dbReference>
<dbReference type="InterPro" id="IPR054402">
    <property type="entry name" value="Tt1218-like_dom"/>
</dbReference>
<keyword evidence="4" id="KW-1185">Reference proteome</keyword>
<keyword evidence="1" id="KW-1133">Transmembrane helix</keyword>
<dbReference type="InterPro" id="IPR013362">
    <property type="entry name" value="Pilus_4_PilV"/>
</dbReference>
<comment type="caution">
    <text evidence="3">The sequence shown here is derived from an EMBL/GenBank/DDBJ whole genome shotgun (WGS) entry which is preliminary data.</text>
</comment>
<evidence type="ECO:0000259" key="2">
    <source>
        <dbReference type="Pfam" id="PF22150"/>
    </source>
</evidence>
<evidence type="ECO:0000313" key="3">
    <source>
        <dbReference type="EMBL" id="PAT35699.1"/>
    </source>
</evidence>
<dbReference type="EMBL" id="NSJB01000012">
    <property type="protein sequence ID" value="PAT35699.1"/>
    <property type="molecule type" value="Genomic_DNA"/>
</dbReference>
<organism evidence="3 4">
    <name type="scientific">Vandammella animalimorsus</name>
    <dbReference type="NCBI Taxonomy" id="2029117"/>
    <lineage>
        <taxon>Bacteria</taxon>
        <taxon>Pseudomonadati</taxon>
        <taxon>Pseudomonadota</taxon>
        <taxon>Betaproteobacteria</taxon>
        <taxon>Burkholderiales</taxon>
        <taxon>Comamonadaceae</taxon>
        <taxon>Vandammella</taxon>
    </lineage>
</organism>